<keyword evidence="2" id="KW-1133">Transmembrane helix</keyword>
<dbReference type="OrthoDB" id="5868788at2759"/>
<dbReference type="Pfam" id="PF10316">
    <property type="entry name" value="7TM_GPCR_Srbc"/>
    <property type="match status" value="2"/>
</dbReference>
<dbReference type="AlphaFoldDB" id="E3LL09"/>
<name>E3LL09_CAERE</name>
<dbReference type="STRING" id="31234.E3LL09"/>
<dbReference type="PANTHER" id="PTHR10664">
    <property type="entry name" value="SERPENTINE RECEPTOR-C.ELEGANS"/>
    <property type="match status" value="1"/>
</dbReference>
<reference evidence="3" key="1">
    <citation type="submission" date="2007-07" db="EMBL/GenBank/DDBJ databases">
        <title>PCAP assembly of the Caenorhabditis remanei genome.</title>
        <authorList>
            <consortium name="The Caenorhabditis remanei Sequencing Consortium"/>
            <person name="Wilson R.K."/>
        </authorList>
    </citation>
    <scope>NUCLEOTIDE SEQUENCE [LARGE SCALE GENOMIC DNA]</scope>
    <source>
        <strain evidence="3">PB4641</strain>
    </source>
</reference>
<accession>E3LL09</accession>
<dbReference type="Proteomes" id="UP000008281">
    <property type="component" value="Unassembled WGS sequence"/>
</dbReference>
<feature type="transmembrane region" description="Helical" evidence="2">
    <location>
        <begin position="281"/>
        <end position="301"/>
    </location>
</feature>
<gene>
    <name evidence="3" type="ORF">CRE_18995</name>
</gene>
<feature type="transmembrane region" description="Helical" evidence="2">
    <location>
        <begin position="236"/>
        <end position="261"/>
    </location>
</feature>
<dbReference type="InterPro" id="IPR019420">
    <property type="entry name" value="7TM_GPCR_serpentine_rcpt_Srbc"/>
</dbReference>
<feature type="transmembrane region" description="Helical" evidence="2">
    <location>
        <begin position="172"/>
        <end position="191"/>
    </location>
</feature>
<dbReference type="EMBL" id="DS268410">
    <property type="protein sequence ID" value="EFP00020.1"/>
    <property type="molecule type" value="Genomic_DNA"/>
</dbReference>
<evidence type="ECO:0000256" key="2">
    <source>
        <dbReference type="SAM" id="Phobius"/>
    </source>
</evidence>
<organism evidence="4">
    <name type="scientific">Caenorhabditis remanei</name>
    <name type="common">Caenorhabditis vulgaris</name>
    <dbReference type="NCBI Taxonomy" id="31234"/>
    <lineage>
        <taxon>Eukaryota</taxon>
        <taxon>Metazoa</taxon>
        <taxon>Ecdysozoa</taxon>
        <taxon>Nematoda</taxon>
        <taxon>Chromadorea</taxon>
        <taxon>Rhabditida</taxon>
        <taxon>Rhabditina</taxon>
        <taxon>Rhabditomorpha</taxon>
        <taxon>Rhabditoidea</taxon>
        <taxon>Rhabditidae</taxon>
        <taxon>Peloderinae</taxon>
        <taxon>Caenorhabditis</taxon>
    </lineage>
</organism>
<evidence type="ECO:0000313" key="4">
    <source>
        <dbReference type="Proteomes" id="UP000008281"/>
    </source>
</evidence>
<keyword evidence="2" id="KW-0472">Membrane</keyword>
<keyword evidence="2" id="KW-0812">Transmembrane</keyword>
<feature type="transmembrane region" description="Helical" evidence="2">
    <location>
        <begin position="111"/>
        <end position="133"/>
    </location>
</feature>
<feature type="transmembrane region" description="Helical" evidence="2">
    <location>
        <begin position="197"/>
        <end position="215"/>
    </location>
</feature>
<feature type="transmembrane region" description="Helical" evidence="2">
    <location>
        <begin position="46"/>
        <end position="72"/>
    </location>
</feature>
<dbReference type="HOGENOM" id="CLU_059075_1_0_1"/>
<dbReference type="PANTHER" id="PTHR10664:SF2">
    <property type="entry name" value="SERPENTINE RECEPTOR, CLASS BC (CLASS B-LIKE)"/>
    <property type="match status" value="1"/>
</dbReference>
<feature type="transmembrane region" description="Helical" evidence="2">
    <location>
        <begin position="84"/>
        <end position="104"/>
    </location>
</feature>
<keyword evidence="4" id="KW-1185">Reference proteome</keyword>
<dbReference type="OMA" id="WTTHKST"/>
<dbReference type="InParanoid" id="E3LL09"/>
<evidence type="ECO:0000256" key="1">
    <source>
        <dbReference type="SAM" id="MobiDB-lite"/>
    </source>
</evidence>
<feature type="region of interest" description="Disordered" evidence="1">
    <location>
        <begin position="310"/>
        <end position="331"/>
    </location>
</feature>
<sequence length="331" mass="37332">MEDESIRMNTAAVTISVVGVVSSLFTCFMNMYLLKTFKKKKQDMVLFYYRFALDVILGALVTSFLAFVVLYSFFSEQLSQYQNFIFYLSLPSSNVGAIRSIVTLSVSIERIAVCFSGAFLISATSFQAAYIPILYHNYRRLCPTFVILIIAILFGLTEDVVLYGFCKFQLSIPKNCAALGCAINSCFLLYWTTHKSTIFALTFFFAILLCIKLFILNKFGKCEGSQLSRVILYSFILNYLTGFQVNRLALLDAAIVCIFDFLPSFIANQFSKTQFFSFQNIGPYGAVAKLFGCAIEAFLVFRTLRQNKGTSSAENSKSTGKKRKTNEVRVR</sequence>
<evidence type="ECO:0000313" key="3">
    <source>
        <dbReference type="EMBL" id="EFP00020.1"/>
    </source>
</evidence>
<evidence type="ECO:0008006" key="5">
    <source>
        <dbReference type="Google" id="ProtNLM"/>
    </source>
</evidence>
<dbReference type="eggNOG" id="ENOG502R2IJ">
    <property type="taxonomic scope" value="Eukaryota"/>
</dbReference>
<protein>
    <recommendedName>
        <fullName evidence="5">Serpentine Receptor, class BC (Class B-like)</fullName>
    </recommendedName>
</protein>
<proteinExistence type="predicted"/>
<feature type="transmembrane region" description="Helical" evidence="2">
    <location>
        <begin position="12"/>
        <end position="34"/>
    </location>
</feature>
<feature type="transmembrane region" description="Helical" evidence="2">
    <location>
        <begin position="145"/>
        <end position="165"/>
    </location>
</feature>